<proteinExistence type="predicted"/>
<dbReference type="AlphaFoldDB" id="F0FB14"/>
<name>F0FB14_9BACT</name>
<evidence type="ECO:0000313" key="2">
    <source>
        <dbReference type="EMBL" id="EGC18777.1"/>
    </source>
</evidence>
<keyword evidence="3" id="KW-1185">Reference proteome</keyword>
<sequence length="169" mass="19882">MMMEVKIKESDIRKAVEEGMDSFVRVFIDAVDKAIDHSLTLEAMQQLTSDQITLLAWSYLHQEVMDGGYIQLIYNGYGAFIFKNPFAVAIRGWGLDDLYRHIRHARKYYDMYHEKIEAVVSDDDFMALYEQMPEFDEYDDEFIVNEEHWTALVAAYIDDHIENFATIEK</sequence>
<evidence type="ECO:0000313" key="3">
    <source>
        <dbReference type="Proteomes" id="UP000005697"/>
    </source>
</evidence>
<dbReference type="EMBL" id="AEWX01000047">
    <property type="protein sequence ID" value="EGC18777.1"/>
    <property type="molecule type" value="Genomic_DNA"/>
</dbReference>
<feature type="domain" description="DNA mimic protein DMP19 C-terminal" evidence="1">
    <location>
        <begin position="46"/>
        <end position="160"/>
    </location>
</feature>
<dbReference type="Gene3D" id="1.20.1420.60">
    <property type="match status" value="1"/>
</dbReference>
<dbReference type="InterPro" id="IPR025402">
    <property type="entry name" value="DMP19_C"/>
</dbReference>
<comment type="caution">
    <text evidence="2">The sequence shown here is derived from an EMBL/GenBank/DDBJ whole genome shotgun (WGS) entry which is preliminary data.</text>
</comment>
<dbReference type="Proteomes" id="UP000005697">
    <property type="component" value="Unassembled WGS sequence"/>
</dbReference>
<organism evidence="2 3">
    <name type="scientific">Prevotella multiformis DSM 16608</name>
    <dbReference type="NCBI Taxonomy" id="888743"/>
    <lineage>
        <taxon>Bacteria</taxon>
        <taxon>Pseudomonadati</taxon>
        <taxon>Bacteroidota</taxon>
        <taxon>Bacteroidia</taxon>
        <taxon>Bacteroidales</taxon>
        <taxon>Prevotellaceae</taxon>
        <taxon>Prevotella</taxon>
    </lineage>
</organism>
<dbReference type="HOGENOM" id="CLU_107474_0_0_10"/>
<evidence type="ECO:0000259" key="1">
    <source>
        <dbReference type="Pfam" id="PF14300"/>
    </source>
</evidence>
<reference evidence="2 3" key="1">
    <citation type="submission" date="2011-01" db="EMBL/GenBank/DDBJ databases">
        <authorList>
            <person name="Muzny D."/>
            <person name="Qin X."/>
            <person name="Deng J."/>
            <person name="Jiang H."/>
            <person name="Liu Y."/>
            <person name="Qu J."/>
            <person name="Song X.-Z."/>
            <person name="Zhang L."/>
            <person name="Thornton R."/>
            <person name="Coyle M."/>
            <person name="Francisco L."/>
            <person name="Jackson L."/>
            <person name="Javaid M."/>
            <person name="Korchina V."/>
            <person name="Kovar C."/>
            <person name="Mata R."/>
            <person name="Mathew T."/>
            <person name="Ngo R."/>
            <person name="Nguyen L."/>
            <person name="Nguyen N."/>
            <person name="Okwuonu G."/>
            <person name="Ongeri F."/>
            <person name="Pham C."/>
            <person name="Simmons D."/>
            <person name="Wilczek-Boney K."/>
            <person name="Hale W."/>
            <person name="Jakkamsetti A."/>
            <person name="Pham P."/>
            <person name="Ruth R."/>
            <person name="San Lucas F."/>
            <person name="Warren J."/>
            <person name="Zhang J."/>
            <person name="Zhao Z."/>
            <person name="Zhou C."/>
            <person name="Zhu D."/>
            <person name="Lee S."/>
            <person name="Bess C."/>
            <person name="Blankenburg K."/>
            <person name="Forbes L."/>
            <person name="Fu Q."/>
            <person name="Gubbala S."/>
            <person name="Hirani K."/>
            <person name="Jayaseelan J.C."/>
            <person name="Lara F."/>
            <person name="Munidasa M."/>
            <person name="Palculict T."/>
            <person name="Patil S."/>
            <person name="Pu L.-L."/>
            <person name="Saada N."/>
            <person name="Tang L."/>
            <person name="Weissenberger G."/>
            <person name="Zhu Y."/>
            <person name="Hemphill L."/>
            <person name="Shang Y."/>
            <person name="Youmans B."/>
            <person name="Ayvaz T."/>
            <person name="Ross M."/>
            <person name="Santibanez J."/>
            <person name="Aqrawi P."/>
            <person name="Gross S."/>
            <person name="Joshi V."/>
            <person name="Fowler G."/>
            <person name="Nazareth L."/>
            <person name="Reid J."/>
            <person name="Worley K."/>
            <person name="Petrosino J."/>
            <person name="Highlander S."/>
            <person name="Gibbs R."/>
        </authorList>
    </citation>
    <scope>NUCLEOTIDE SEQUENCE [LARGE SCALE GENOMIC DNA]</scope>
    <source>
        <strain evidence="2 3">DSM 16608</strain>
    </source>
</reference>
<dbReference type="STRING" id="888743.HMPREF9141_2781"/>
<protein>
    <recommendedName>
        <fullName evidence="1">DNA mimic protein DMP19 C-terminal domain-containing protein</fullName>
    </recommendedName>
</protein>
<dbReference type="Pfam" id="PF14300">
    <property type="entry name" value="DMP19"/>
    <property type="match status" value="1"/>
</dbReference>
<dbReference type="eggNOG" id="ENOG5031TKA">
    <property type="taxonomic scope" value="Bacteria"/>
</dbReference>
<accession>F0FB14</accession>
<gene>
    <name evidence="2" type="ORF">HMPREF9141_2781</name>
</gene>